<name>K8E4P0_CARML</name>
<dbReference type="STRING" id="1234679.BN424_1973"/>
<dbReference type="AlphaFoldDB" id="K8E4P0"/>
<dbReference type="InterPro" id="IPR001763">
    <property type="entry name" value="Rhodanese-like_dom"/>
</dbReference>
<dbReference type="Gene3D" id="3.40.250.10">
    <property type="entry name" value="Rhodanese-like domain"/>
    <property type="match status" value="1"/>
</dbReference>
<dbReference type="InterPro" id="IPR036873">
    <property type="entry name" value="Rhodanese-like_dom_sf"/>
</dbReference>
<dbReference type="InterPro" id="IPR050229">
    <property type="entry name" value="GlpE_sulfurtransferase"/>
</dbReference>
<dbReference type="SUPFAM" id="SSF52821">
    <property type="entry name" value="Rhodanese/Cell cycle control phosphatase"/>
    <property type="match status" value="1"/>
</dbReference>
<dbReference type="PANTHER" id="PTHR43031">
    <property type="entry name" value="FAD-DEPENDENT OXIDOREDUCTASE"/>
    <property type="match status" value="1"/>
</dbReference>
<dbReference type="SMART" id="SM00450">
    <property type="entry name" value="RHOD"/>
    <property type="match status" value="1"/>
</dbReference>
<evidence type="ECO:0000313" key="3">
    <source>
        <dbReference type="Proteomes" id="UP000000212"/>
    </source>
</evidence>
<dbReference type="PROSITE" id="PS50206">
    <property type="entry name" value="RHODANESE_3"/>
    <property type="match status" value="1"/>
</dbReference>
<organism evidence="2 3">
    <name type="scientific">Carnobacterium maltaromaticum LMA28</name>
    <dbReference type="NCBI Taxonomy" id="1234679"/>
    <lineage>
        <taxon>Bacteria</taxon>
        <taxon>Bacillati</taxon>
        <taxon>Bacillota</taxon>
        <taxon>Bacilli</taxon>
        <taxon>Lactobacillales</taxon>
        <taxon>Carnobacteriaceae</taxon>
        <taxon>Carnobacterium</taxon>
    </lineage>
</organism>
<keyword evidence="3" id="KW-1185">Reference proteome</keyword>
<evidence type="ECO:0000313" key="2">
    <source>
        <dbReference type="EMBL" id="CCO11414.2"/>
    </source>
</evidence>
<dbReference type="Proteomes" id="UP000000212">
    <property type="component" value="Chromosome"/>
</dbReference>
<proteinExistence type="predicted"/>
<protein>
    <submittedName>
        <fullName evidence="2">Rhodanese-like domain protein</fullName>
    </submittedName>
</protein>
<evidence type="ECO:0000259" key="1">
    <source>
        <dbReference type="PROSITE" id="PS50206"/>
    </source>
</evidence>
<dbReference type="PANTHER" id="PTHR43031:SF17">
    <property type="entry name" value="SULFURTRANSFERASE YTWF-RELATED"/>
    <property type="match status" value="1"/>
</dbReference>
<dbReference type="KEGG" id="cml:BN424_1973"/>
<dbReference type="EMBL" id="HE999757">
    <property type="protein sequence ID" value="CCO11414.2"/>
    <property type="molecule type" value="Genomic_DNA"/>
</dbReference>
<dbReference type="CDD" id="cd00158">
    <property type="entry name" value="RHOD"/>
    <property type="match status" value="1"/>
</dbReference>
<feature type="domain" description="Rhodanese" evidence="1">
    <location>
        <begin position="49"/>
        <end position="128"/>
    </location>
</feature>
<dbReference type="eggNOG" id="COG0607">
    <property type="taxonomic scope" value="Bacteria"/>
</dbReference>
<gene>
    <name evidence="2" type="ORF">BN424_1973</name>
</gene>
<reference evidence="3" key="1">
    <citation type="journal article" date="2013" name="Genome Announc.">
        <title>Complete Chromosome Sequence of Carnobacterium maltaromaticum LMA 28.</title>
        <authorList>
            <person name="Cailliez-Grimal C."/>
            <person name="Chaillou S."/>
            <person name="Anba-Mondoloni J."/>
            <person name="Loux V."/>
            <person name="Afzal M.I."/>
            <person name="Rahman A."/>
            <person name="Kergourlay G."/>
            <person name="Champomier-Verges M.C."/>
            <person name="Zagorec M."/>
            <person name="Dalgaard P."/>
            <person name="Leisner J.J."/>
            <person name="Prevost H."/>
            <person name="Revol-Junelles A.M."/>
            <person name="Borges F."/>
        </authorList>
    </citation>
    <scope>NUCLEOTIDE SEQUENCE</scope>
    <source>
        <strain evidence="3">LMA28</strain>
    </source>
</reference>
<sequence>MIDAMLAEVNVVPSIVCEVLDKLGLQKGEIMFLFKKIPSISIKELERKLTEKIVLIDVREPNEFRNGHILSAKNIPLNKIGNYKPKTEVYVICQSGMRSKAATKKLINAGYDAINVKGGMLAWNGSIKGGN</sequence>
<dbReference type="Pfam" id="PF00581">
    <property type="entry name" value="Rhodanese"/>
    <property type="match status" value="1"/>
</dbReference>
<accession>K8E4P0</accession>
<dbReference type="HOGENOM" id="CLU_089574_13_2_9"/>